<dbReference type="EMBL" id="BGZK01003724">
    <property type="protein sequence ID" value="GBP04019.1"/>
    <property type="molecule type" value="Genomic_DNA"/>
</dbReference>
<comment type="caution">
    <text evidence="2">The sequence shown here is derived from an EMBL/GenBank/DDBJ whole genome shotgun (WGS) entry which is preliminary data.</text>
</comment>
<feature type="compositionally biased region" description="Basic and acidic residues" evidence="1">
    <location>
        <begin position="25"/>
        <end position="40"/>
    </location>
</feature>
<keyword evidence="3" id="KW-1185">Reference proteome</keyword>
<proteinExistence type="predicted"/>
<accession>A0A4C1SPD1</accession>
<feature type="region of interest" description="Disordered" evidence="1">
    <location>
        <begin position="1"/>
        <end position="65"/>
    </location>
</feature>
<name>A0A4C1SPD1_EUMVA</name>
<organism evidence="2 3">
    <name type="scientific">Eumeta variegata</name>
    <name type="common">Bagworm moth</name>
    <name type="synonym">Eumeta japonica</name>
    <dbReference type="NCBI Taxonomy" id="151549"/>
    <lineage>
        <taxon>Eukaryota</taxon>
        <taxon>Metazoa</taxon>
        <taxon>Ecdysozoa</taxon>
        <taxon>Arthropoda</taxon>
        <taxon>Hexapoda</taxon>
        <taxon>Insecta</taxon>
        <taxon>Pterygota</taxon>
        <taxon>Neoptera</taxon>
        <taxon>Endopterygota</taxon>
        <taxon>Lepidoptera</taxon>
        <taxon>Glossata</taxon>
        <taxon>Ditrysia</taxon>
        <taxon>Tineoidea</taxon>
        <taxon>Psychidae</taxon>
        <taxon>Oiketicinae</taxon>
        <taxon>Eumeta</taxon>
    </lineage>
</organism>
<feature type="compositionally biased region" description="Polar residues" evidence="1">
    <location>
        <begin position="44"/>
        <end position="55"/>
    </location>
</feature>
<evidence type="ECO:0000313" key="3">
    <source>
        <dbReference type="Proteomes" id="UP000299102"/>
    </source>
</evidence>
<evidence type="ECO:0000256" key="1">
    <source>
        <dbReference type="SAM" id="MobiDB-lite"/>
    </source>
</evidence>
<dbReference type="AlphaFoldDB" id="A0A4C1SPD1"/>
<feature type="compositionally biased region" description="Basic and acidic residues" evidence="1">
    <location>
        <begin position="1"/>
        <end position="11"/>
    </location>
</feature>
<protein>
    <submittedName>
        <fullName evidence="2">Uncharacterized protein</fullName>
    </submittedName>
</protein>
<gene>
    <name evidence="2" type="ORF">EVAR_90758_1</name>
</gene>
<dbReference type="Proteomes" id="UP000299102">
    <property type="component" value="Unassembled WGS sequence"/>
</dbReference>
<sequence length="164" mass="18350">MAPKHSGERSCSEISIQAKGPSVTGRDKETERKKYDKVDADVNCVNSTDSVNSSPGMAKSATPGEFHERYNNKERNRISTKTVDVLTSLRKHYRECAPFEIGPVESDANHRNETATGLLCSSQNKVLYTSLVESILRFSNDFDVRSNDTTLPEIGDIEMCQQRF</sequence>
<evidence type="ECO:0000313" key="2">
    <source>
        <dbReference type="EMBL" id="GBP04019.1"/>
    </source>
</evidence>
<reference evidence="2 3" key="1">
    <citation type="journal article" date="2019" name="Commun. Biol.">
        <title>The bagworm genome reveals a unique fibroin gene that provides high tensile strength.</title>
        <authorList>
            <person name="Kono N."/>
            <person name="Nakamura H."/>
            <person name="Ohtoshi R."/>
            <person name="Tomita M."/>
            <person name="Numata K."/>
            <person name="Arakawa K."/>
        </authorList>
    </citation>
    <scope>NUCLEOTIDE SEQUENCE [LARGE SCALE GENOMIC DNA]</scope>
</reference>